<reference evidence="2" key="2">
    <citation type="submission" date="2015-01" db="EMBL/GenBank/DDBJ databases">
        <title>Evolutionary Origins and Diversification of the Mycorrhizal Mutualists.</title>
        <authorList>
            <consortium name="DOE Joint Genome Institute"/>
            <consortium name="Mycorrhizal Genomics Consortium"/>
            <person name="Kohler A."/>
            <person name="Kuo A."/>
            <person name="Nagy L.G."/>
            <person name="Floudas D."/>
            <person name="Copeland A."/>
            <person name="Barry K.W."/>
            <person name="Cichocki N."/>
            <person name="Veneault-Fourrey C."/>
            <person name="LaButti K."/>
            <person name="Lindquist E.A."/>
            <person name="Lipzen A."/>
            <person name="Lundell T."/>
            <person name="Morin E."/>
            <person name="Murat C."/>
            <person name="Riley R."/>
            <person name="Ohm R."/>
            <person name="Sun H."/>
            <person name="Tunlid A."/>
            <person name="Henrissat B."/>
            <person name="Grigoriev I.V."/>
            <person name="Hibbett D.S."/>
            <person name="Martin F."/>
        </authorList>
    </citation>
    <scope>NUCLEOTIDE SEQUENCE [LARGE SCALE GENOMIC DNA]</scope>
    <source>
        <strain evidence="2">Marx 270</strain>
    </source>
</reference>
<dbReference type="AlphaFoldDB" id="A0A0C3PWA5"/>
<organism evidence="1 2">
    <name type="scientific">Pisolithus tinctorius Marx 270</name>
    <dbReference type="NCBI Taxonomy" id="870435"/>
    <lineage>
        <taxon>Eukaryota</taxon>
        <taxon>Fungi</taxon>
        <taxon>Dikarya</taxon>
        <taxon>Basidiomycota</taxon>
        <taxon>Agaricomycotina</taxon>
        <taxon>Agaricomycetes</taxon>
        <taxon>Agaricomycetidae</taxon>
        <taxon>Boletales</taxon>
        <taxon>Sclerodermatineae</taxon>
        <taxon>Pisolithaceae</taxon>
        <taxon>Pisolithus</taxon>
    </lineage>
</organism>
<evidence type="ECO:0000313" key="2">
    <source>
        <dbReference type="Proteomes" id="UP000054217"/>
    </source>
</evidence>
<name>A0A0C3PWA5_PISTI</name>
<reference evidence="1 2" key="1">
    <citation type="submission" date="2014-04" db="EMBL/GenBank/DDBJ databases">
        <authorList>
            <consortium name="DOE Joint Genome Institute"/>
            <person name="Kuo A."/>
            <person name="Kohler A."/>
            <person name="Costa M.D."/>
            <person name="Nagy L.G."/>
            <person name="Floudas D."/>
            <person name="Copeland A."/>
            <person name="Barry K.W."/>
            <person name="Cichocki N."/>
            <person name="Veneault-Fourrey C."/>
            <person name="LaButti K."/>
            <person name="Lindquist E.A."/>
            <person name="Lipzen A."/>
            <person name="Lundell T."/>
            <person name="Morin E."/>
            <person name="Murat C."/>
            <person name="Sun H."/>
            <person name="Tunlid A."/>
            <person name="Henrissat B."/>
            <person name="Grigoriev I.V."/>
            <person name="Hibbett D.S."/>
            <person name="Martin F."/>
            <person name="Nordberg H.P."/>
            <person name="Cantor M.N."/>
            <person name="Hua S.X."/>
        </authorList>
    </citation>
    <scope>NUCLEOTIDE SEQUENCE [LARGE SCALE GENOMIC DNA]</scope>
    <source>
        <strain evidence="1 2">Marx 270</strain>
    </source>
</reference>
<sequence>MSANHAPCLSQLVHTATPDLVEAEKAALKVKFIAASVALVTKVKCMLDDREDLWEEKGKVLPLVEHGRELNIDMKIDMTDGPVVAEADEAYEQWVVEEIMWLKVDEDMWMEEASQGVEGQGVSAALPVAMERMSHVEVPQLVHKQSRQAITEGNDDDKPKALRLVRAKVMAAHAANLHLQVCVKQLAEALAKLGVE</sequence>
<dbReference type="InParanoid" id="A0A0C3PWA5"/>
<gene>
    <name evidence="1" type="ORF">M404DRAFT_18673</name>
</gene>
<dbReference type="HOGENOM" id="CLU_043974_2_0_1"/>
<dbReference type="EMBL" id="KN831946">
    <property type="protein sequence ID" value="KIO13194.1"/>
    <property type="molecule type" value="Genomic_DNA"/>
</dbReference>
<accession>A0A0C3PWA5</accession>
<dbReference type="OrthoDB" id="2701978at2759"/>
<dbReference type="Proteomes" id="UP000054217">
    <property type="component" value="Unassembled WGS sequence"/>
</dbReference>
<protein>
    <submittedName>
        <fullName evidence="1">Uncharacterized protein</fullName>
    </submittedName>
</protein>
<keyword evidence="2" id="KW-1185">Reference proteome</keyword>
<evidence type="ECO:0000313" key="1">
    <source>
        <dbReference type="EMBL" id="KIO13194.1"/>
    </source>
</evidence>
<proteinExistence type="predicted"/>